<evidence type="ECO:0008006" key="3">
    <source>
        <dbReference type="Google" id="ProtNLM"/>
    </source>
</evidence>
<dbReference type="InterPro" id="IPR019587">
    <property type="entry name" value="Polyketide_cyclase/dehydratase"/>
</dbReference>
<sequence>MCACRPRRVHLRRCRGFGRCGSHSAGARRSDRGGVRSARILQLSGSCDLHRGPPVIAAHSETIVDVPVARIWELLTDFPLWEQWLPLHGGWPDGPPPTLDKGTQFRQRLGHLGIYDTVSVTVTENTANQRFVLLAHGSYGADARLTFSVDPVAPQRTRVRVGVEILGGLARPLASLAKRGLQKNLNRTTRDLVVVVRGFRSGTTPRSTG</sequence>
<gene>
    <name evidence="1" type="ORF">FGL95_04370</name>
</gene>
<reference evidence="1 2" key="2">
    <citation type="submission" date="2020-06" db="EMBL/GenBank/DDBJ databases">
        <title>Antribacter stalactiti gen. nov., sp. nov., a new member of the family Nacardiaceae isolated from a cave.</title>
        <authorList>
            <person name="Kim I.S."/>
        </authorList>
    </citation>
    <scope>NUCLEOTIDE SEQUENCE [LARGE SCALE GENOMIC DNA]</scope>
    <source>
        <strain evidence="1 2">YC2-7</strain>
    </source>
</reference>
<accession>A0A848KC33</accession>
<proteinExistence type="predicted"/>
<evidence type="ECO:0000313" key="2">
    <source>
        <dbReference type="Proteomes" id="UP000535543"/>
    </source>
</evidence>
<name>A0A848KC33_9NOCA</name>
<dbReference type="EMBL" id="VCQU01000001">
    <property type="protein sequence ID" value="NMN94272.1"/>
    <property type="molecule type" value="Genomic_DNA"/>
</dbReference>
<reference evidence="1 2" key="1">
    <citation type="submission" date="2019-05" db="EMBL/GenBank/DDBJ databases">
        <authorList>
            <person name="Lee S.D."/>
        </authorList>
    </citation>
    <scope>NUCLEOTIDE SEQUENCE [LARGE SCALE GENOMIC DNA]</scope>
    <source>
        <strain evidence="1 2">YC2-7</strain>
    </source>
</reference>
<dbReference type="InterPro" id="IPR023393">
    <property type="entry name" value="START-like_dom_sf"/>
</dbReference>
<dbReference type="Pfam" id="PF10604">
    <property type="entry name" value="Polyketide_cyc2"/>
    <property type="match status" value="1"/>
</dbReference>
<dbReference type="Proteomes" id="UP000535543">
    <property type="component" value="Unassembled WGS sequence"/>
</dbReference>
<protein>
    <recommendedName>
        <fullName evidence="3">SRPBCC family protein</fullName>
    </recommendedName>
</protein>
<keyword evidence="2" id="KW-1185">Reference proteome</keyword>
<dbReference type="AlphaFoldDB" id="A0A848KC33"/>
<evidence type="ECO:0000313" key="1">
    <source>
        <dbReference type="EMBL" id="NMN94272.1"/>
    </source>
</evidence>
<comment type="caution">
    <text evidence="1">The sequence shown here is derived from an EMBL/GenBank/DDBJ whole genome shotgun (WGS) entry which is preliminary data.</text>
</comment>
<dbReference type="Gene3D" id="3.30.530.20">
    <property type="match status" value="1"/>
</dbReference>
<organism evidence="1 2">
    <name type="scientific">Antrihabitans stalactiti</name>
    <dbReference type="NCBI Taxonomy" id="2584121"/>
    <lineage>
        <taxon>Bacteria</taxon>
        <taxon>Bacillati</taxon>
        <taxon>Actinomycetota</taxon>
        <taxon>Actinomycetes</taxon>
        <taxon>Mycobacteriales</taxon>
        <taxon>Nocardiaceae</taxon>
        <taxon>Antrihabitans</taxon>
    </lineage>
</organism>
<dbReference type="SUPFAM" id="SSF55961">
    <property type="entry name" value="Bet v1-like"/>
    <property type="match status" value="1"/>
</dbReference>